<dbReference type="SUPFAM" id="SSF53098">
    <property type="entry name" value="Ribonuclease H-like"/>
    <property type="match status" value="1"/>
</dbReference>
<dbReference type="InterPro" id="IPR013103">
    <property type="entry name" value="RVT_2"/>
</dbReference>
<dbReference type="InterPro" id="IPR012337">
    <property type="entry name" value="RNaseH-like_sf"/>
</dbReference>
<dbReference type="InterPro" id="IPR039537">
    <property type="entry name" value="Retrotran_Ty1/copia-like"/>
</dbReference>
<dbReference type="CDD" id="cd09272">
    <property type="entry name" value="RNase_HI_RT_Ty1"/>
    <property type="match status" value="1"/>
</dbReference>
<keyword evidence="1" id="KW-0479">Metal-binding</keyword>
<dbReference type="Gene3D" id="3.30.420.10">
    <property type="entry name" value="Ribonuclease H-like superfamily/Ribonuclease H"/>
    <property type="match status" value="1"/>
</dbReference>
<dbReference type="SUPFAM" id="SSF56672">
    <property type="entry name" value="DNA/RNA polymerases"/>
    <property type="match status" value="1"/>
</dbReference>
<dbReference type="AlphaFoldDB" id="A0A5D3C6W4"/>
<dbReference type="EMBL" id="SSTD01013635">
    <property type="protein sequence ID" value="TYK06119.1"/>
    <property type="molecule type" value="Genomic_DNA"/>
</dbReference>
<feature type="domain" description="Integrase catalytic" evidence="4">
    <location>
        <begin position="345"/>
        <end position="511"/>
    </location>
</feature>
<dbReference type="PANTHER" id="PTHR42648:SF22">
    <property type="entry name" value="REVERSE TRANSCRIPTASE TY1_COPIA-TYPE DOMAIN-CONTAINING PROTEIN"/>
    <property type="match status" value="1"/>
</dbReference>
<name>A0A5D3C6W4_CUCMM</name>
<reference evidence="5 6" key="1">
    <citation type="submission" date="2019-08" db="EMBL/GenBank/DDBJ databases">
        <title>Draft genome sequences of two oriental melons (Cucumis melo L. var makuwa).</title>
        <authorList>
            <person name="Kwon S.-Y."/>
        </authorList>
    </citation>
    <scope>NUCLEOTIDE SEQUENCE [LARGE SCALE GENOMIC DNA]</scope>
    <source>
        <strain evidence="6">cv. Chang Bougi</strain>
        <tissue evidence="5">Leaf</tissue>
    </source>
</reference>
<dbReference type="PROSITE" id="PS50994">
    <property type="entry name" value="INTEGRASE"/>
    <property type="match status" value="1"/>
</dbReference>
<dbReference type="GO" id="GO:0003676">
    <property type="term" value="F:nucleic acid binding"/>
    <property type="evidence" value="ECO:0007669"/>
    <property type="project" value="InterPro"/>
</dbReference>
<dbReference type="Proteomes" id="UP000321947">
    <property type="component" value="Unassembled WGS sequence"/>
</dbReference>
<dbReference type="InterPro" id="IPR043502">
    <property type="entry name" value="DNA/RNA_pol_sf"/>
</dbReference>
<feature type="compositionally biased region" description="Basic and acidic residues" evidence="3">
    <location>
        <begin position="700"/>
        <end position="716"/>
    </location>
</feature>
<dbReference type="Pfam" id="PF25597">
    <property type="entry name" value="SH3_retrovirus"/>
    <property type="match status" value="1"/>
</dbReference>
<evidence type="ECO:0000313" key="6">
    <source>
        <dbReference type="Proteomes" id="UP000321947"/>
    </source>
</evidence>
<evidence type="ECO:0000256" key="3">
    <source>
        <dbReference type="SAM" id="MobiDB-lite"/>
    </source>
</evidence>
<protein>
    <submittedName>
        <fullName evidence="5">Beta-galactosidase</fullName>
    </submittedName>
</protein>
<gene>
    <name evidence="5" type="ORF">E5676_scaffold572G00090</name>
</gene>
<evidence type="ECO:0000313" key="5">
    <source>
        <dbReference type="EMBL" id="TYK06119.1"/>
    </source>
</evidence>
<evidence type="ECO:0000259" key="4">
    <source>
        <dbReference type="PROSITE" id="PS50994"/>
    </source>
</evidence>
<dbReference type="InterPro" id="IPR036397">
    <property type="entry name" value="RNaseH_sf"/>
</dbReference>
<proteinExistence type="predicted"/>
<dbReference type="Pfam" id="PF14223">
    <property type="entry name" value="Retrotran_gag_2"/>
    <property type="match status" value="1"/>
</dbReference>
<evidence type="ECO:0000256" key="2">
    <source>
        <dbReference type="ARBA" id="ARBA00022801"/>
    </source>
</evidence>
<evidence type="ECO:0000256" key="1">
    <source>
        <dbReference type="ARBA" id="ARBA00022723"/>
    </source>
</evidence>
<accession>A0A5D3C6W4</accession>
<dbReference type="GO" id="GO:0016787">
    <property type="term" value="F:hydrolase activity"/>
    <property type="evidence" value="ECO:0007669"/>
    <property type="project" value="UniProtKB-KW"/>
</dbReference>
<organism evidence="5 6">
    <name type="scientific">Cucumis melo var. makuwa</name>
    <name type="common">Oriental melon</name>
    <dbReference type="NCBI Taxonomy" id="1194695"/>
    <lineage>
        <taxon>Eukaryota</taxon>
        <taxon>Viridiplantae</taxon>
        <taxon>Streptophyta</taxon>
        <taxon>Embryophyta</taxon>
        <taxon>Tracheophyta</taxon>
        <taxon>Spermatophyta</taxon>
        <taxon>Magnoliopsida</taxon>
        <taxon>eudicotyledons</taxon>
        <taxon>Gunneridae</taxon>
        <taxon>Pentapetalae</taxon>
        <taxon>rosids</taxon>
        <taxon>fabids</taxon>
        <taxon>Cucurbitales</taxon>
        <taxon>Cucurbitaceae</taxon>
        <taxon>Benincaseae</taxon>
        <taxon>Cucumis</taxon>
    </lineage>
</organism>
<dbReference type="GO" id="GO:0046872">
    <property type="term" value="F:metal ion binding"/>
    <property type="evidence" value="ECO:0007669"/>
    <property type="project" value="UniProtKB-KW"/>
</dbReference>
<dbReference type="Pfam" id="PF07727">
    <property type="entry name" value="RVT_2"/>
    <property type="match status" value="2"/>
</dbReference>
<dbReference type="PANTHER" id="PTHR42648">
    <property type="entry name" value="TRANSPOSASE, PUTATIVE-RELATED"/>
    <property type="match status" value="1"/>
</dbReference>
<dbReference type="GO" id="GO:0015074">
    <property type="term" value="P:DNA integration"/>
    <property type="evidence" value="ECO:0007669"/>
    <property type="project" value="InterPro"/>
</dbReference>
<sequence length="1199" mass="136245">MFLEGRHQFGFLTGETVRPSPGDALERLWKGEDSLIRSMLINSMEPQIGKPLLYAATAKVFWDTTQTLYSKRQNTSRLYTLRKQVHNCKQGTLDVTTYFNKLSLLWQEMDLCRETVWDTPNDSTQYAKLEEADRVYDFLAGLNPKFDNVCGRILGQRPLPSLMEVCFEVRLEENRTNAMGVLTTPTIDFAAFSARSSNHDSDKNNGKSIPVCEHSDGSLTSIAGKGQIVPFDGFALQNVLHVPKLSYNLLSISKITRELHCKAIFLPESVYFQDMSSGRTIGTARHSRGLYILDDDTSCSSLSRVSLLSFYFSTSEQDFDVSSLSCDVCIRAKQHRVSFPSQPYKPTQPFNLIHSDVWGPSKVTTSSGKRWFVTFIDDHTRLTWVYLISDKSEVPSIFQNFYHTIKTQFHTKIAILRSDNGREFQNHNLSEFLASKGIVHQTSCAYTPQQNGVAERKNRHLVEVARSLMLSTSLPSYLWGDAILTAAHLINRMPSRILHLQTPLDCLKESYPSTRLVSEVPLRVFGCTAYVHNFGPNQTKFTPRAQACVFVGYPLHQHGYKCFHPPSRKYFVTMDVTFCENRPYFPVSHLQGENVSEESNNTFEFVEPTLITVSDIDPHPIILPTNQVPWKTYYRRNLRKEVGSPTSQPPAPVQNFEPPRDQGMENPTKPCTNNTMSENDKSDIAFLENMEEKNCDDETEVRIETSNDEAEQGHTRKLDEYDPSLDIPIALRKGTRSCTKHPICNYVSYDNLSPQFRAFTANLDSTIIPKNIYTALECPEWKNAVMEEMKALEKNRTWEICALPKGHKTVGCKWVFSLKYKADGTLDRHKARLVAKGFTQTYGIDYSETFSPVAKLNTVRVLLSVAVNKDWPLYQLDVKNGFLNGDLVEEVYMSPRQDLKLNLSQGYSQGHSDHTLFTKASKTGKIVILIVYVDDIVLTEDDQTEISQLKQRMGDEFEIKDLGNLKYFLGMEVARSKEGIPVSQRKYTLDLLTEIGMLGCRPADTSIEFNCKLGNSDDQVPVDKEQYQRLVGKLIYLSHTRPDISFAVSVVSQFMQAPYEKHMEAVNRILRYLKNTPEAVVARSSAEAEYRAMSLGICEEIWLQKVLSDLHQECETPLKLFCDNKAATSIANNPIQHDRTKHVEIDRHFIKERLDGGSICILYIPSSQQIADVLTKGLLRPHFDLCVSKLGLIDIYVPT</sequence>
<keyword evidence="2" id="KW-0378">Hydrolase</keyword>
<feature type="region of interest" description="Disordered" evidence="3">
    <location>
        <begin position="694"/>
        <end position="716"/>
    </location>
</feature>
<comment type="caution">
    <text evidence="5">The sequence shown here is derived from an EMBL/GenBank/DDBJ whole genome shotgun (WGS) entry which is preliminary data.</text>
</comment>
<dbReference type="InterPro" id="IPR057670">
    <property type="entry name" value="SH3_retrovirus"/>
</dbReference>
<dbReference type="InterPro" id="IPR001584">
    <property type="entry name" value="Integrase_cat-core"/>
</dbReference>
<dbReference type="Pfam" id="PF00665">
    <property type="entry name" value="rve"/>
    <property type="match status" value="1"/>
</dbReference>
<feature type="region of interest" description="Disordered" evidence="3">
    <location>
        <begin position="641"/>
        <end position="679"/>
    </location>
</feature>